<gene>
    <name evidence="4" type="ORF">BC659_0146</name>
</gene>
<dbReference type="Pfam" id="PF17783">
    <property type="entry name" value="WHD_CvfB"/>
    <property type="match status" value="1"/>
</dbReference>
<dbReference type="PIRSF" id="PIRSF012524">
    <property type="entry name" value="YitL_S1"/>
    <property type="match status" value="1"/>
</dbReference>
<dbReference type="InterPro" id="IPR040764">
    <property type="entry name" value="CvfB_WH"/>
</dbReference>
<accession>A0A4V3C516</accession>
<evidence type="ECO:0000259" key="2">
    <source>
        <dbReference type="Pfam" id="PF13509"/>
    </source>
</evidence>
<evidence type="ECO:0000256" key="1">
    <source>
        <dbReference type="PIRNR" id="PIRNR012524"/>
    </source>
</evidence>
<keyword evidence="5" id="KW-1185">Reference proteome</keyword>
<comment type="caution">
    <text evidence="4">The sequence shown here is derived from an EMBL/GenBank/DDBJ whole genome shotgun (WGS) entry which is preliminary data.</text>
</comment>
<organism evidence="4 5">
    <name type="scientific">Sediminibacterium goheungense</name>
    <dbReference type="NCBI Taxonomy" id="1086393"/>
    <lineage>
        <taxon>Bacteria</taxon>
        <taxon>Pseudomonadati</taxon>
        <taxon>Bacteroidota</taxon>
        <taxon>Chitinophagia</taxon>
        <taxon>Chitinophagales</taxon>
        <taxon>Chitinophagaceae</taxon>
        <taxon>Sediminibacterium</taxon>
    </lineage>
</organism>
<dbReference type="Gene3D" id="2.40.50.140">
    <property type="entry name" value="Nucleic acid-binding proteins"/>
    <property type="match status" value="1"/>
</dbReference>
<dbReference type="PANTHER" id="PTHR37296:SF1">
    <property type="entry name" value="CONSERVED VIRULENCE FACTOR B"/>
    <property type="match status" value="1"/>
</dbReference>
<evidence type="ECO:0000259" key="3">
    <source>
        <dbReference type="Pfam" id="PF17783"/>
    </source>
</evidence>
<dbReference type="InterPro" id="IPR012340">
    <property type="entry name" value="NA-bd_OB-fold"/>
</dbReference>
<name>A0A4V3C516_9BACT</name>
<dbReference type="InterPro" id="IPR036388">
    <property type="entry name" value="WH-like_DNA-bd_sf"/>
</dbReference>
<reference evidence="4 5" key="1">
    <citation type="submission" date="2019-03" db="EMBL/GenBank/DDBJ databases">
        <title>Genomic Encyclopedia of Archaeal and Bacterial Type Strains, Phase II (KMG-II): from individual species to whole genera.</title>
        <authorList>
            <person name="Goeker M."/>
        </authorList>
    </citation>
    <scope>NUCLEOTIDE SEQUENCE [LARGE SCALE GENOMIC DNA]</scope>
    <source>
        <strain evidence="4 5">DSM 28323</strain>
    </source>
</reference>
<sequence>MIMEPVQVGKYNTLKVSRKVDFGYYLDNGEDGILLPTRFAPKGLKTGDEITVFVYHDSDNRLIATTQKAKACVGDIVKMKAVAVTRQGAFLDWGLMKDLFVPASKQLGGMRVGGEYLVKLYIDEMTGRVAATEKLEQQLSNDQLTVKEMDQVDLLVYRKSELGFVVIINNLHTGIIHQNEIFGDIQIGDQLKGFIKKILAGNKIDVVLGKPGFQKVEDEAGKVLRLLEENNGYLPYNDKSAPEDIYDFFGMSKKTFKMTTGNLYKQRKLEFTQTGIRLIESND</sequence>
<dbReference type="InterPro" id="IPR014464">
    <property type="entry name" value="CvfB_fam"/>
</dbReference>
<proteinExistence type="inferred from homology"/>
<dbReference type="AlphaFoldDB" id="A0A4V3C516"/>
<dbReference type="Pfam" id="PF13509">
    <property type="entry name" value="S1_2"/>
    <property type="match status" value="1"/>
</dbReference>
<dbReference type="InterPro" id="IPR039566">
    <property type="entry name" value="CvfB_S1_st"/>
</dbReference>
<protein>
    <recommendedName>
        <fullName evidence="6">RNA-binding protein</fullName>
    </recommendedName>
</protein>
<comment type="similarity">
    <text evidence="1">Belongs to the CvfB family.</text>
</comment>
<dbReference type="EMBL" id="SNWP01000010">
    <property type="protein sequence ID" value="TDO28088.1"/>
    <property type="molecule type" value="Genomic_DNA"/>
</dbReference>
<evidence type="ECO:0000313" key="5">
    <source>
        <dbReference type="Proteomes" id="UP000295741"/>
    </source>
</evidence>
<evidence type="ECO:0000313" key="4">
    <source>
        <dbReference type="EMBL" id="TDO28088.1"/>
    </source>
</evidence>
<dbReference type="Gene3D" id="1.10.10.10">
    <property type="entry name" value="Winged helix-like DNA-binding domain superfamily/Winged helix DNA-binding domain"/>
    <property type="match status" value="1"/>
</dbReference>
<dbReference type="PANTHER" id="PTHR37296">
    <property type="entry name" value="CONSERVED VIRULENCE FACTOR B"/>
    <property type="match status" value="1"/>
</dbReference>
<feature type="domain" description="Conserved virulence factor B first S1" evidence="2">
    <location>
        <begin position="8"/>
        <end position="67"/>
    </location>
</feature>
<feature type="domain" description="Conserved virulence factor B-like winged helix" evidence="3">
    <location>
        <begin position="222"/>
        <end position="278"/>
    </location>
</feature>
<evidence type="ECO:0008006" key="6">
    <source>
        <dbReference type="Google" id="ProtNLM"/>
    </source>
</evidence>
<dbReference type="Proteomes" id="UP000295741">
    <property type="component" value="Unassembled WGS sequence"/>
</dbReference>